<reference evidence="2" key="1">
    <citation type="submission" date="2021-02" db="EMBL/GenBank/DDBJ databases">
        <title>Genome sequence of Rhodospirillales sp. strain TMPK1 isolated from soil.</title>
        <authorList>
            <person name="Nakai R."/>
            <person name="Kusada H."/>
            <person name="Tamaki H."/>
        </authorList>
    </citation>
    <scope>NUCLEOTIDE SEQUENCE</scope>
    <source>
        <strain evidence="2">TMPK1</strain>
    </source>
</reference>
<keyword evidence="3" id="KW-1185">Reference proteome</keyword>
<feature type="signal peptide" evidence="1">
    <location>
        <begin position="1"/>
        <end position="18"/>
    </location>
</feature>
<keyword evidence="1" id="KW-0732">Signal</keyword>
<dbReference type="EMBL" id="BOPV01000001">
    <property type="protein sequence ID" value="GIL39362.1"/>
    <property type="molecule type" value="Genomic_DNA"/>
</dbReference>
<accession>A0A8S8XBF7</accession>
<gene>
    <name evidence="2" type="ORF">TMPK1_15990</name>
</gene>
<organism evidence="2 3">
    <name type="scientific">Roseiterribacter gracilis</name>
    <dbReference type="NCBI Taxonomy" id="2812848"/>
    <lineage>
        <taxon>Bacteria</taxon>
        <taxon>Pseudomonadati</taxon>
        <taxon>Pseudomonadota</taxon>
        <taxon>Alphaproteobacteria</taxon>
        <taxon>Rhodospirillales</taxon>
        <taxon>Roseiterribacteraceae</taxon>
        <taxon>Roseiterribacter</taxon>
    </lineage>
</organism>
<evidence type="ECO:0000256" key="1">
    <source>
        <dbReference type="SAM" id="SignalP"/>
    </source>
</evidence>
<evidence type="ECO:0008006" key="4">
    <source>
        <dbReference type="Google" id="ProtNLM"/>
    </source>
</evidence>
<protein>
    <recommendedName>
        <fullName evidence="4">DUF2141 domain-containing protein</fullName>
    </recommendedName>
</protein>
<feature type="chain" id="PRO_5035918196" description="DUF2141 domain-containing protein" evidence="1">
    <location>
        <begin position="19"/>
        <end position="139"/>
    </location>
</feature>
<comment type="caution">
    <text evidence="2">The sequence shown here is derived from an EMBL/GenBank/DDBJ whole genome shotgun (WGS) entry which is preliminary data.</text>
</comment>
<proteinExistence type="predicted"/>
<dbReference type="InterPro" id="IPR018673">
    <property type="entry name" value="DUF2141"/>
</dbReference>
<dbReference type="Proteomes" id="UP000681075">
    <property type="component" value="Unassembled WGS sequence"/>
</dbReference>
<dbReference type="RefSeq" id="WP_420242468.1">
    <property type="nucleotide sequence ID" value="NZ_BOPV01000001.1"/>
</dbReference>
<name>A0A8S8XBF7_9PROT</name>
<dbReference type="AlphaFoldDB" id="A0A8S8XBF7"/>
<sequence length="139" mass="15048">MKRAVLLLALLVSSTASAADLVVDVTNVRSSRGHVRLSVCDEAHFGGEGCAYDGVADAREGVTRVIVHGVPAGRWAVQAFHDENDNEAFDQNFLGLPQEGFGFSNNPPLRGKPHYADSAIDVREPTTEISLRLRNSIFD</sequence>
<dbReference type="Pfam" id="PF09912">
    <property type="entry name" value="DUF2141"/>
    <property type="match status" value="1"/>
</dbReference>
<evidence type="ECO:0000313" key="2">
    <source>
        <dbReference type="EMBL" id="GIL39362.1"/>
    </source>
</evidence>
<evidence type="ECO:0000313" key="3">
    <source>
        <dbReference type="Proteomes" id="UP000681075"/>
    </source>
</evidence>